<feature type="domain" description="SGNH hydrolase-type esterase" evidence="4">
    <location>
        <begin position="154"/>
        <end position="343"/>
    </location>
</feature>
<evidence type="ECO:0000313" key="6">
    <source>
        <dbReference type="Proteomes" id="UP000886881"/>
    </source>
</evidence>
<feature type="chain" id="PRO_5038516183" evidence="3">
    <location>
        <begin position="21"/>
        <end position="408"/>
    </location>
</feature>
<evidence type="ECO:0000259" key="4">
    <source>
        <dbReference type="Pfam" id="PF13472"/>
    </source>
</evidence>
<dbReference type="PANTHER" id="PTHR43695:SF1">
    <property type="entry name" value="RHAMNOGALACTURONAN ACETYLESTERASE"/>
    <property type="match status" value="1"/>
</dbReference>
<protein>
    <submittedName>
        <fullName evidence="5">Rhamnogalacturonan acetylesterase</fullName>
    </submittedName>
</protein>
<accession>A0A9D1KIR6</accession>
<comment type="similarity">
    <text evidence="1">Belongs to the 'GDSL' lipolytic enzyme family.</text>
</comment>
<feature type="signal peptide" evidence="3">
    <location>
        <begin position="1"/>
        <end position="20"/>
    </location>
</feature>
<proteinExistence type="inferred from homology"/>
<dbReference type="SUPFAM" id="SSF52266">
    <property type="entry name" value="SGNH hydrolase"/>
    <property type="match status" value="1"/>
</dbReference>
<dbReference type="Proteomes" id="UP000886881">
    <property type="component" value="Unassembled WGS sequence"/>
</dbReference>
<dbReference type="InterPro" id="IPR008979">
    <property type="entry name" value="Galactose-bd-like_sf"/>
</dbReference>
<organism evidence="5 6">
    <name type="scientific">Candidatus Cryptobacteroides merdipullorum</name>
    <dbReference type="NCBI Taxonomy" id="2840771"/>
    <lineage>
        <taxon>Bacteria</taxon>
        <taxon>Pseudomonadati</taxon>
        <taxon>Bacteroidota</taxon>
        <taxon>Bacteroidia</taxon>
        <taxon>Bacteroidales</taxon>
        <taxon>Candidatus Cryptobacteroides</taxon>
    </lineage>
</organism>
<evidence type="ECO:0000256" key="2">
    <source>
        <dbReference type="ARBA" id="ARBA00022801"/>
    </source>
</evidence>
<evidence type="ECO:0000256" key="3">
    <source>
        <dbReference type="SAM" id="SignalP"/>
    </source>
</evidence>
<dbReference type="GO" id="GO:0016788">
    <property type="term" value="F:hydrolase activity, acting on ester bonds"/>
    <property type="evidence" value="ECO:0007669"/>
    <property type="project" value="UniProtKB-ARBA"/>
</dbReference>
<comment type="caution">
    <text evidence="5">The sequence shown here is derived from an EMBL/GenBank/DDBJ whole genome shotgun (WGS) entry which is preliminary data.</text>
</comment>
<dbReference type="InterPro" id="IPR013830">
    <property type="entry name" value="SGNH_hydro"/>
</dbReference>
<evidence type="ECO:0000256" key="1">
    <source>
        <dbReference type="ARBA" id="ARBA00008668"/>
    </source>
</evidence>
<gene>
    <name evidence="5" type="ORF">IAC35_06775</name>
</gene>
<reference evidence="5" key="1">
    <citation type="submission" date="2020-10" db="EMBL/GenBank/DDBJ databases">
        <authorList>
            <person name="Gilroy R."/>
        </authorList>
    </citation>
    <scope>NUCLEOTIDE SEQUENCE</scope>
    <source>
        <strain evidence="5">ChiHecec2B26-709</strain>
    </source>
</reference>
<sequence length="408" mass="45251">MKKIISLFCAAALAAFSMQAQEFPIVHTYNTDKPQVAFDLDVPLPDGNWLVTVRIGSRRHEGATFIKAESRRLFVNDLKTAKGEFETVSFVVNKRDAIIREDGREVGEVRLKTREFGKLNWDGRLTIEVGGDAPAVQEIRIEPASGVTTVFLCGDSTVVDQDNEPWASWGQMFPWFFDSSVAIANYAESGERADSFIGAGRLRKVLSVIQPGDYVFVEFGHNDQKIDAQPGKGAYYFFATQLKTFVDEVRAKGGIPVFLSPTSRRSFDENGNVMNTHLDYPDAMRWVAEREDVPFIDLNSMSAVLYEALGVEGSKAAFVHYKAGSFPGMTDDVADNTHFNPYGAFELAKCVVGAIQNMGLPLAEHIVNFGGYSPYCPDPVESFNWPASPWRDLAPQVLEKDDKASDAR</sequence>
<keyword evidence="3" id="KW-0732">Signal</keyword>
<reference evidence="5" key="2">
    <citation type="journal article" date="2021" name="PeerJ">
        <title>Extensive microbial diversity within the chicken gut microbiome revealed by metagenomics and culture.</title>
        <authorList>
            <person name="Gilroy R."/>
            <person name="Ravi A."/>
            <person name="Getino M."/>
            <person name="Pursley I."/>
            <person name="Horton D.L."/>
            <person name="Alikhan N.F."/>
            <person name="Baker D."/>
            <person name="Gharbi K."/>
            <person name="Hall N."/>
            <person name="Watson M."/>
            <person name="Adriaenssens E.M."/>
            <person name="Foster-Nyarko E."/>
            <person name="Jarju S."/>
            <person name="Secka A."/>
            <person name="Antonio M."/>
            <person name="Oren A."/>
            <person name="Chaudhuri R.R."/>
            <person name="La Ragione R."/>
            <person name="Hildebrand F."/>
            <person name="Pallen M.J."/>
        </authorList>
    </citation>
    <scope>NUCLEOTIDE SEQUENCE</scope>
    <source>
        <strain evidence="5">ChiHecec2B26-709</strain>
    </source>
</reference>
<dbReference type="Gene3D" id="2.60.120.430">
    <property type="entry name" value="Galactose-binding lectin"/>
    <property type="match status" value="1"/>
</dbReference>
<name>A0A9D1KIR6_9BACT</name>
<dbReference type="InterPro" id="IPR036514">
    <property type="entry name" value="SGNH_hydro_sf"/>
</dbReference>
<dbReference type="SUPFAM" id="SSF49785">
    <property type="entry name" value="Galactose-binding domain-like"/>
    <property type="match status" value="1"/>
</dbReference>
<keyword evidence="2" id="KW-0378">Hydrolase</keyword>
<dbReference type="CDD" id="cd01821">
    <property type="entry name" value="Rhamnogalacturan_acetylesterase_like"/>
    <property type="match status" value="1"/>
</dbReference>
<dbReference type="Pfam" id="PF13472">
    <property type="entry name" value="Lipase_GDSL_2"/>
    <property type="match status" value="1"/>
</dbReference>
<dbReference type="Gene3D" id="3.40.50.1110">
    <property type="entry name" value="SGNH hydrolase"/>
    <property type="match status" value="1"/>
</dbReference>
<dbReference type="EMBL" id="DVLC01000122">
    <property type="protein sequence ID" value="HIT47544.1"/>
    <property type="molecule type" value="Genomic_DNA"/>
</dbReference>
<dbReference type="PANTHER" id="PTHR43695">
    <property type="entry name" value="PUTATIVE (AFU_ORTHOLOGUE AFUA_2G17250)-RELATED"/>
    <property type="match status" value="1"/>
</dbReference>
<dbReference type="InterPro" id="IPR037459">
    <property type="entry name" value="RhgT-like"/>
</dbReference>
<dbReference type="AlphaFoldDB" id="A0A9D1KIR6"/>
<evidence type="ECO:0000313" key="5">
    <source>
        <dbReference type="EMBL" id="HIT47544.1"/>
    </source>
</evidence>